<feature type="active site" description="Proton acceptor" evidence="4">
    <location>
        <position position="330"/>
    </location>
</feature>
<evidence type="ECO:0000256" key="3">
    <source>
        <dbReference type="ARBA" id="ARBA00024042"/>
    </source>
</evidence>
<dbReference type="Pfam" id="PF01070">
    <property type="entry name" value="FMN_dh"/>
    <property type="match status" value="1"/>
</dbReference>
<keyword evidence="2" id="KW-0560">Oxidoreductase</keyword>
<dbReference type="Gene3D" id="3.20.20.70">
    <property type="entry name" value="Aldolase class I"/>
    <property type="match status" value="1"/>
</dbReference>
<dbReference type="GO" id="GO:0010181">
    <property type="term" value="F:FMN binding"/>
    <property type="evidence" value="ECO:0007669"/>
    <property type="project" value="InterPro"/>
</dbReference>
<feature type="binding site" evidence="5">
    <location>
        <begin position="118"/>
        <end position="120"/>
    </location>
    <ligand>
        <name>FMN</name>
        <dbReference type="ChEBI" id="CHEBI:58210"/>
    </ligand>
</feature>
<dbReference type="Proteomes" id="UP000029665">
    <property type="component" value="Unassembled WGS sequence"/>
</dbReference>
<keyword evidence="5" id="KW-0285">Flavoprotein</keyword>
<gene>
    <name evidence="8" type="ORF">BN946_scf184970.g66</name>
</gene>
<dbReference type="InterPro" id="IPR013785">
    <property type="entry name" value="Aldolase_TIM"/>
</dbReference>
<dbReference type="HOGENOM" id="CLU_020639_0_1_1"/>
<feature type="binding site" evidence="5">
    <location>
        <position position="306"/>
    </location>
    <ligand>
        <name>FMN</name>
        <dbReference type="ChEBI" id="CHEBI:58210"/>
    </ligand>
</feature>
<feature type="binding site" evidence="5">
    <location>
        <position position="171"/>
    </location>
    <ligand>
        <name>glyoxylate</name>
        <dbReference type="ChEBI" id="CHEBI:36655"/>
    </ligand>
</feature>
<feature type="binding site" evidence="5">
    <location>
        <position position="333"/>
    </location>
    <ligand>
        <name>glyoxylate</name>
        <dbReference type="ChEBI" id="CHEBI:36655"/>
    </ligand>
</feature>
<keyword evidence="9" id="KW-1185">Reference proteome</keyword>
<feature type="binding site" evidence="5">
    <location>
        <position position="206"/>
    </location>
    <ligand>
        <name>glyoxylate</name>
        <dbReference type="ChEBI" id="CHEBI:36655"/>
    </ligand>
</feature>
<dbReference type="GO" id="GO:0016491">
    <property type="term" value="F:oxidoreductase activity"/>
    <property type="evidence" value="ECO:0007669"/>
    <property type="project" value="UniProtKB-KW"/>
</dbReference>
<organism evidence="8 9">
    <name type="scientific">Pycnoporus cinnabarinus</name>
    <name type="common">Cinnabar-red polypore</name>
    <name type="synonym">Trametes cinnabarina</name>
    <dbReference type="NCBI Taxonomy" id="5643"/>
    <lineage>
        <taxon>Eukaryota</taxon>
        <taxon>Fungi</taxon>
        <taxon>Dikarya</taxon>
        <taxon>Basidiomycota</taxon>
        <taxon>Agaricomycotina</taxon>
        <taxon>Agaricomycetes</taxon>
        <taxon>Polyporales</taxon>
        <taxon>Polyporaceae</taxon>
        <taxon>Trametes</taxon>
    </lineage>
</organism>
<dbReference type="InterPro" id="IPR008259">
    <property type="entry name" value="FMN_hydac_DH_AS"/>
</dbReference>
<name>A0A060SJ17_PYCCI</name>
<reference evidence="8" key="1">
    <citation type="submission" date="2014-01" db="EMBL/GenBank/DDBJ databases">
        <title>The genome of the white-rot fungus Pycnoporus cinnabarinus: a basidiomycete model with a versatile arsenal for lignocellulosic biomass breakdown.</title>
        <authorList>
            <person name="Levasseur A."/>
            <person name="Lomascolo A."/>
            <person name="Ruiz-Duenas F.J."/>
            <person name="Uzan E."/>
            <person name="Piumi F."/>
            <person name="Kues U."/>
            <person name="Ram A.F.J."/>
            <person name="Murat C."/>
            <person name="Haon M."/>
            <person name="Benoit I."/>
            <person name="Arfi Y."/>
            <person name="Chevret D."/>
            <person name="Drula E."/>
            <person name="Kwon M.J."/>
            <person name="Gouret P."/>
            <person name="Lesage-Meessen L."/>
            <person name="Lombard V."/>
            <person name="Mariette J."/>
            <person name="Noirot C."/>
            <person name="Park J."/>
            <person name="Patyshakuliyeva A."/>
            <person name="Wieneger R.A.B."/>
            <person name="Wosten H.A.B."/>
            <person name="Martin F."/>
            <person name="Coutinho P.M."/>
            <person name="de Vries R."/>
            <person name="Martinez A.T."/>
            <person name="Klopp C."/>
            <person name="Pontarotti P."/>
            <person name="Henrissat B."/>
            <person name="Record E."/>
        </authorList>
    </citation>
    <scope>NUCLEOTIDE SEQUENCE [LARGE SCALE GENOMIC DNA]</scope>
    <source>
        <strain evidence="8">BRFM137</strain>
    </source>
</reference>
<dbReference type="SUPFAM" id="SSF51395">
    <property type="entry name" value="FMN-linked oxidoreductases"/>
    <property type="match status" value="1"/>
</dbReference>
<dbReference type="PANTHER" id="PTHR10578">
    <property type="entry name" value="S -2-HYDROXY-ACID OXIDASE-RELATED"/>
    <property type="match status" value="1"/>
</dbReference>
<evidence type="ECO:0000256" key="2">
    <source>
        <dbReference type="ARBA" id="ARBA00023002"/>
    </source>
</evidence>
<comment type="caution">
    <text evidence="8">The sequence shown here is derived from an EMBL/GenBank/DDBJ whole genome shotgun (WGS) entry which is preliminary data.</text>
</comment>
<dbReference type="OrthoDB" id="25826at2759"/>
<feature type="binding site" evidence="5">
    <location>
        <position position="197"/>
    </location>
    <ligand>
        <name>FMN</name>
        <dbReference type="ChEBI" id="CHEBI:58210"/>
    </ligand>
</feature>
<dbReference type="PIRSF" id="PIRSF000138">
    <property type="entry name" value="Al-hdrx_acd_dh"/>
    <property type="match status" value="1"/>
</dbReference>
<comment type="similarity">
    <text evidence="3">Belongs to the FMN-dependent alpha-hydroxy acid dehydrogenase family.</text>
</comment>
<dbReference type="AlphaFoldDB" id="A0A060SJ17"/>
<evidence type="ECO:0000313" key="9">
    <source>
        <dbReference type="Proteomes" id="UP000029665"/>
    </source>
</evidence>
<feature type="region of interest" description="Disordered" evidence="6">
    <location>
        <begin position="1"/>
        <end position="23"/>
    </location>
</feature>
<feature type="binding site" evidence="5">
    <location>
        <position position="169"/>
    </location>
    <ligand>
        <name>FMN</name>
        <dbReference type="ChEBI" id="CHEBI:58210"/>
    </ligand>
</feature>
<dbReference type="InterPro" id="IPR012133">
    <property type="entry name" value="Alpha-hydoxy_acid_DH_FMN"/>
</dbReference>
<evidence type="ECO:0000256" key="4">
    <source>
        <dbReference type="PIRSR" id="PIRSR000138-1"/>
    </source>
</evidence>
<feature type="binding site" evidence="5">
    <location>
        <begin position="368"/>
        <end position="372"/>
    </location>
    <ligand>
        <name>FMN</name>
        <dbReference type="ChEBI" id="CHEBI:58210"/>
    </ligand>
</feature>
<feature type="domain" description="FMN hydroxy acid dehydrogenase" evidence="7">
    <location>
        <begin position="39"/>
        <end position="442"/>
    </location>
</feature>
<proteinExistence type="inferred from homology"/>
<dbReference type="InterPro" id="IPR000262">
    <property type="entry name" value="FMN-dep_DH"/>
</dbReference>
<protein>
    <recommendedName>
        <fullName evidence="7">FMN hydroxy acid dehydrogenase domain-containing protein</fullName>
    </recommendedName>
</protein>
<evidence type="ECO:0000256" key="5">
    <source>
        <dbReference type="PIRSR" id="PIRSR000138-2"/>
    </source>
</evidence>
<sequence length="444" mass="47869">MATAQRNTSSADAPKSYGSAPGRWSGYMRELFASRRPPPIGSVDPDNIEAAAREKLKDTPGSFTFVFGNAGSGETYRNNRAAFTKWQIVPRMLRDVTHRSIDTKLFGVTHPAPLIIAPLGVQGILHADGELATARAAAKLEIPMILSGASSRSIEAVAQANGDGHRWFQLYWPINDEITLSLLSRAKNNGYSGLVVTLDTMAIGWRPHDVDSAFLPFAHSIGVQVALSDPAFMKLQGLEPNAADEITEFPYNPAKFDELYVKGDEKTRRGVQLASAWGQQAVNGTFRTWDQLAFLRENWQGPLILKGILSPEDAELAIDNGADGIVVSNHGGRQVDGSISSLLALERIMQSPKVRAAQASGKLTILFDSGTRSGADIFRAIALGAQAILLGRTYAYALTIAGQEGVEAYIKSLLADFELTLGLSGFRSIAEIQGKAGEVMVKVE</sequence>
<feature type="binding site" evidence="5">
    <location>
        <position position="328"/>
    </location>
    <ligand>
        <name>FMN</name>
        <dbReference type="ChEBI" id="CHEBI:58210"/>
    </ligand>
</feature>
<dbReference type="InterPro" id="IPR037396">
    <property type="entry name" value="FMN_HAD"/>
</dbReference>
<dbReference type="OMA" id="LETGCEG"/>
<dbReference type="PROSITE" id="PS51349">
    <property type="entry name" value="FMN_HYDROXY_ACID_DH_2"/>
    <property type="match status" value="1"/>
</dbReference>
<dbReference type="EMBL" id="CCBP010000111">
    <property type="protein sequence ID" value="CDO72214.1"/>
    <property type="molecule type" value="Genomic_DNA"/>
</dbReference>
<evidence type="ECO:0000256" key="6">
    <source>
        <dbReference type="SAM" id="MobiDB-lite"/>
    </source>
</evidence>
<evidence type="ECO:0000256" key="1">
    <source>
        <dbReference type="ARBA" id="ARBA00001917"/>
    </source>
</evidence>
<evidence type="ECO:0000313" key="8">
    <source>
        <dbReference type="EMBL" id="CDO72214.1"/>
    </source>
</evidence>
<comment type="cofactor">
    <cofactor evidence="1">
        <name>FMN</name>
        <dbReference type="ChEBI" id="CHEBI:58210"/>
    </cofactor>
</comment>
<evidence type="ECO:0000259" key="7">
    <source>
        <dbReference type="PROSITE" id="PS51349"/>
    </source>
</evidence>
<feature type="binding site" evidence="5">
    <location>
        <position position="330"/>
    </location>
    <ligand>
        <name>glyoxylate</name>
        <dbReference type="ChEBI" id="CHEBI:36655"/>
    </ligand>
</feature>
<feature type="binding site" evidence="5">
    <location>
        <begin position="391"/>
        <end position="392"/>
    </location>
    <ligand>
        <name>FMN</name>
        <dbReference type="ChEBI" id="CHEBI:58210"/>
    </ligand>
</feature>
<dbReference type="PANTHER" id="PTHR10578:SF143">
    <property type="entry name" value="FMN-DEPENDENT ALPHA-HYDROXY ACID DEHYDROGENASE PB1A11.03"/>
    <property type="match status" value="1"/>
</dbReference>
<accession>A0A060SJ17</accession>
<keyword evidence="5" id="KW-0288">FMN</keyword>
<feature type="compositionally biased region" description="Polar residues" evidence="6">
    <location>
        <begin position="1"/>
        <end position="11"/>
    </location>
</feature>
<feature type="binding site" evidence="5">
    <location>
        <position position="147"/>
    </location>
    <ligand>
        <name>FMN</name>
        <dbReference type="ChEBI" id="CHEBI:58210"/>
    </ligand>
</feature>
<dbReference type="PROSITE" id="PS00557">
    <property type="entry name" value="FMN_HYDROXY_ACID_DH_1"/>
    <property type="match status" value="1"/>
</dbReference>
<dbReference type="STRING" id="5643.A0A060SJ17"/>